<keyword evidence="3" id="KW-1185">Reference proteome</keyword>
<dbReference type="STRING" id="391625.PPSIR1_15660"/>
<organism evidence="2 3">
    <name type="scientific">Plesiocystis pacifica SIR-1</name>
    <dbReference type="NCBI Taxonomy" id="391625"/>
    <lineage>
        <taxon>Bacteria</taxon>
        <taxon>Pseudomonadati</taxon>
        <taxon>Myxococcota</taxon>
        <taxon>Polyangia</taxon>
        <taxon>Nannocystales</taxon>
        <taxon>Nannocystaceae</taxon>
        <taxon>Plesiocystis</taxon>
    </lineage>
</organism>
<feature type="signal peptide" evidence="1">
    <location>
        <begin position="1"/>
        <end position="22"/>
    </location>
</feature>
<name>A6GHA0_9BACT</name>
<evidence type="ECO:0008006" key="4">
    <source>
        <dbReference type="Google" id="ProtNLM"/>
    </source>
</evidence>
<dbReference type="PROSITE" id="PS51257">
    <property type="entry name" value="PROKAR_LIPOPROTEIN"/>
    <property type="match status" value="1"/>
</dbReference>
<proteinExistence type="predicted"/>
<feature type="chain" id="PRO_5002697473" description="Lipoprotein" evidence="1">
    <location>
        <begin position="23"/>
        <end position="129"/>
    </location>
</feature>
<dbReference type="EMBL" id="ABCS01000116">
    <property type="protein sequence ID" value="EDM74769.1"/>
    <property type="molecule type" value="Genomic_DNA"/>
</dbReference>
<protein>
    <recommendedName>
        <fullName evidence="4">Lipoprotein</fullName>
    </recommendedName>
</protein>
<dbReference type="RefSeq" id="WP_006976087.1">
    <property type="nucleotide sequence ID" value="NZ_ABCS01000116.1"/>
</dbReference>
<dbReference type="OrthoDB" id="5520084at2"/>
<evidence type="ECO:0000313" key="3">
    <source>
        <dbReference type="Proteomes" id="UP000005801"/>
    </source>
</evidence>
<evidence type="ECO:0000256" key="1">
    <source>
        <dbReference type="SAM" id="SignalP"/>
    </source>
</evidence>
<dbReference type="AlphaFoldDB" id="A6GHA0"/>
<accession>A6GHA0</accession>
<reference evidence="2 3" key="1">
    <citation type="submission" date="2007-06" db="EMBL/GenBank/DDBJ databases">
        <authorList>
            <person name="Shimkets L."/>
            <person name="Ferriera S."/>
            <person name="Johnson J."/>
            <person name="Kravitz S."/>
            <person name="Beeson K."/>
            <person name="Sutton G."/>
            <person name="Rogers Y.-H."/>
            <person name="Friedman R."/>
            <person name="Frazier M."/>
            <person name="Venter J.C."/>
        </authorList>
    </citation>
    <scope>NUCLEOTIDE SEQUENCE [LARGE SCALE GENOMIC DNA]</scope>
    <source>
        <strain evidence="2 3">SIR-1</strain>
    </source>
</reference>
<evidence type="ECO:0000313" key="2">
    <source>
        <dbReference type="EMBL" id="EDM74769.1"/>
    </source>
</evidence>
<sequence length="129" mass="13622">MAAPHRLLLLVFGVLASSACDAPPDPPAAAEAPTPAVREGMPAVGPADRDQLVGEVRELTLAGHYTYLRVGEAGTPGDWAVVMGPVDVPVGGAIELRVQGSVDDFHSRQLDRDFDRLFFASVATRETTT</sequence>
<comment type="caution">
    <text evidence="2">The sequence shown here is derived from an EMBL/GenBank/DDBJ whole genome shotgun (WGS) entry which is preliminary data.</text>
</comment>
<keyword evidence="1" id="KW-0732">Signal</keyword>
<gene>
    <name evidence="2" type="ORF">PPSIR1_15660</name>
</gene>
<dbReference type="Proteomes" id="UP000005801">
    <property type="component" value="Unassembled WGS sequence"/>
</dbReference>